<feature type="region of interest" description="Disordered" evidence="1">
    <location>
        <begin position="1"/>
        <end position="77"/>
    </location>
</feature>
<reference evidence="2" key="1">
    <citation type="submission" date="2021-06" db="EMBL/GenBank/DDBJ databases">
        <authorList>
            <person name="Kallberg Y."/>
            <person name="Tangrot J."/>
            <person name="Rosling A."/>
        </authorList>
    </citation>
    <scope>NUCLEOTIDE SEQUENCE</scope>
    <source>
        <strain evidence="2">IA702</strain>
    </source>
</reference>
<evidence type="ECO:0000256" key="1">
    <source>
        <dbReference type="SAM" id="MobiDB-lite"/>
    </source>
</evidence>
<protein>
    <submittedName>
        <fullName evidence="2">10086_t:CDS:1</fullName>
    </submittedName>
</protein>
<name>A0A9N9FVM6_9GLOM</name>
<proteinExistence type="predicted"/>
<organism evidence="2 3">
    <name type="scientific">Paraglomus occultum</name>
    <dbReference type="NCBI Taxonomy" id="144539"/>
    <lineage>
        <taxon>Eukaryota</taxon>
        <taxon>Fungi</taxon>
        <taxon>Fungi incertae sedis</taxon>
        <taxon>Mucoromycota</taxon>
        <taxon>Glomeromycotina</taxon>
        <taxon>Glomeromycetes</taxon>
        <taxon>Paraglomerales</taxon>
        <taxon>Paraglomeraceae</taxon>
        <taxon>Paraglomus</taxon>
    </lineage>
</organism>
<accession>A0A9N9FVM6</accession>
<evidence type="ECO:0000313" key="2">
    <source>
        <dbReference type="EMBL" id="CAG8559256.1"/>
    </source>
</evidence>
<dbReference type="Proteomes" id="UP000789572">
    <property type="component" value="Unassembled WGS sequence"/>
</dbReference>
<keyword evidence="3" id="KW-1185">Reference proteome</keyword>
<sequence>MSPNYRDTSNPSMVESVVTAKKPLIQSNHNTIEKTKPKNYVYGNRPKRTPNKSKENGQNSAKHDKTKRQGVSNNDYKNTTSICKHYRIIRTSYETEKHNQQQKTTESNTTITRKIDYSRSDFEANDGIDDVGMRCFCWNTTVFVSL</sequence>
<evidence type="ECO:0000313" key="3">
    <source>
        <dbReference type="Proteomes" id="UP000789572"/>
    </source>
</evidence>
<comment type="caution">
    <text evidence="2">The sequence shown here is derived from an EMBL/GenBank/DDBJ whole genome shotgun (WGS) entry which is preliminary data.</text>
</comment>
<dbReference type="EMBL" id="CAJVPJ010000831">
    <property type="protein sequence ID" value="CAG8559256.1"/>
    <property type="molecule type" value="Genomic_DNA"/>
</dbReference>
<dbReference type="AlphaFoldDB" id="A0A9N9FVM6"/>
<feature type="compositionally biased region" description="Polar residues" evidence="1">
    <location>
        <begin position="1"/>
        <end position="13"/>
    </location>
</feature>
<gene>
    <name evidence="2" type="ORF">POCULU_LOCUS5424</name>
</gene>